<dbReference type="RefSeq" id="XP_031873606.1">
    <property type="nucleotide sequence ID" value="XM_032009552.1"/>
</dbReference>
<reference evidence="2 3" key="1">
    <citation type="journal article" date="2018" name="IMA Fungus">
        <title>IMA Genome-F 9: Draft genome sequence of Annulohypoxylon stygium, Aspergillus mulundensis, Berkeleyomyces basicola (syn. Thielaviopsis basicola), Ceratocystis smalleyi, two Cercospora beticola strains, Coleophoma cylindrospora, Fusarium fracticaudum, Phialophora cf. hyalina, and Morchella septimelata.</title>
        <authorList>
            <person name="Wingfield B.D."/>
            <person name="Bills G.F."/>
            <person name="Dong Y."/>
            <person name="Huang W."/>
            <person name="Nel W.J."/>
            <person name="Swalarsk-Parry B.S."/>
            <person name="Vaghefi N."/>
            <person name="Wilken P.M."/>
            <person name="An Z."/>
            <person name="de Beer Z.W."/>
            <person name="De Vos L."/>
            <person name="Chen L."/>
            <person name="Duong T.A."/>
            <person name="Gao Y."/>
            <person name="Hammerbacher A."/>
            <person name="Kikkert J.R."/>
            <person name="Li Y."/>
            <person name="Li H."/>
            <person name="Li K."/>
            <person name="Li Q."/>
            <person name="Liu X."/>
            <person name="Ma X."/>
            <person name="Naidoo K."/>
            <person name="Pethybridge S.J."/>
            <person name="Sun J."/>
            <person name="Steenkamp E.T."/>
            <person name="van der Nest M.A."/>
            <person name="van Wyk S."/>
            <person name="Wingfield M.J."/>
            <person name="Xiong C."/>
            <person name="Yue Q."/>
            <person name="Zhang X."/>
        </authorList>
    </citation>
    <scope>NUCLEOTIDE SEQUENCE [LARGE SCALE GENOMIC DNA]</scope>
    <source>
        <strain evidence="2 3">BP 5553</strain>
    </source>
</reference>
<evidence type="ECO:0000313" key="2">
    <source>
        <dbReference type="EMBL" id="RDL40950.1"/>
    </source>
</evidence>
<feature type="region of interest" description="Disordered" evidence="1">
    <location>
        <begin position="167"/>
        <end position="191"/>
    </location>
</feature>
<protein>
    <submittedName>
        <fullName evidence="2">Uncharacterized protein</fullName>
    </submittedName>
</protein>
<evidence type="ECO:0000313" key="3">
    <source>
        <dbReference type="Proteomes" id="UP000254866"/>
    </source>
</evidence>
<keyword evidence="3" id="KW-1185">Reference proteome</keyword>
<feature type="compositionally biased region" description="Low complexity" evidence="1">
    <location>
        <begin position="80"/>
        <end position="94"/>
    </location>
</feature>
<dbReference type="GeneID" id="43593778"/>
<sequence>MPLVIQNIASLLRYLCSCGNPEGLPNEVHMDASNTQVVDTNSSTNQVANFRLNEAAIGYPMRDEGTNILPNQQRQMRFEQSPSPSAPQPQSSQPTCNEITASPLPPDVRNLIPGNNGSRGSHFVEEFSVSRPEDEWYGQRITAHGDNTNSTTKCKAAPSMVVVSGTTEEAPIQGGRDPDSPVRGRTLTREP</sequence>
<dbReference type="EMBL" id="NPIC01000001">
    <property type="protein sequence ID" value="RDL40950.1"/>
    <property type="molecule type" value="Genomic_DNA"/>
</dbReference>
<feature type="compositionally biased region" description="Basic and acidic residues" evidence="1">
    <location>
        <begin position="176"/>
        <end position="191"/>
    </location>
</feature>
<comment type="caution">
    <text evidence="2">The sequence shown here is derived from an EMBL/GenBank/DDBJ whole genome shotgun (WGS) entry which is preliminary data.</text>
</comment>
<name>A0A370TZM6_9HELO</name>
<proteinExistence type="predicted"/>
<accession>A0A370TZM6</accession>
<gene>
    <name evidence="2" type="ORF">BP5553_00929</name>
</gene>
<dbReference type="Proteomes" id="UP000254866">
    <property type="component" value="Unassembled WGS sequence"/>
</dbReference>
<dbReference type="AlphaFoldDB" id="A0A370TZM6"/>
<evidence type="ECO:0000256" key="1">
    <source>
        <dbReference type="SAM" id="MobiDB-lite"/>
    </source>
</evidence>
<organism evidence="2 3">
    <name type="scientific">Venustampulla echinocandica</name>
    <dbReference type="NCBI Taxonomy" id="2656787"/>
    <lineage>
        <taxon>Eukaryota</taxon>
        <taxon>Fungi</taxon>
        <taxon>Dikarya</taxon>
        <taxon>Ascomycota</taxon>
        <taxon>Pezizomycotina</taxon>
        <taxon>Leotiomycetes</taxon>
        <taxon>Helotiales</taxon>
        <taxon>Pleuroascaceae</taxon>
        <taxon>Venustampulla</taxon>
    </lineage>
</organism>
<feature type="region of interest" description="Disordered" evidence="1">
    <location>
        <begin position="76"/>
        <end position="122"/>
    </location>
</feature>